<organism evidence="4 5">
    <name type="scientific">Coccomyxa subellipsoidea</name>
    <dbReference type="NCBI Taxonomy" id="248742"/>
    <lineage>
        <taxon>Eukaryota</taxon>
        <taxon>Viridiplantae</taxon>
        <taxon>Chlorophyta</taxon>
        <taxon>core chlorophytes</taxon>
        <taxon>Trebouxiophyceae</taxon>
        <taxon>Trebouxiophyceae incertae sedis</taxon>
        <taxon>Coccomyxaceae</taxon>
        <taxon>Coccomyxa</taxon>
    </lineage>
</organism>
<evidence type="ECO:0000256" key="2">
    <source>
        <dbReference type="ARBA" id="ARBA00022640"/>
    </source>
</evidence>
<dbReference type="PANTHER" id="PTHR31906">
    <property type="entry name" value="PLASTID-LIPID-ASSOCIATED PROTEIN 4, CHLOROPLASTIC-RELATED"/>
    <property type="match status" value="1"/>
</dbReference>
<reference evidence="4 5" key="1">
    <citation type="journal article" date="2024" name="Nat. Commun.">
        <title>Phylogenomics reveals the evolutionary origins of lichenization in chlorophyte algae.</title>
        <authorList>
            <person name="Puginier C."/>
            <person name="Libourel C."/>
            <person name="Otte J."/>
            <person name="Skaloud P."/>
            <person name="Haon M."/>
            <person name="Grisel S."/>
            <person name="Petersen M."/>
            <person name="Berrin J.G."/>
            <person name="Delaux P.M."/>
            <person name="Dal Grande F."/>
            <person name="Keller J."/>
        </authorList>
    </citation>
    <scope>NUCLEOTIDE SEQUENCE [LARGE SCALE GENOMIC DNA]</scope>
    <source>
        <strain evidence="4 5">SAG 216-7</strain>
    </source>
</reference>
<evidence type="ECO:0000313" key="4">
    <source>
        <dbReference type="EMBL" id="KAK9916204.1"/>
    </source>
</evidence>
<accession>A0ABR2YY00</accession>
<comment type="caution">
    <text evidence="4">The sequence shown here is derived from an EMBL/GenBank/DDBJ whole genome shotgun (WGS) entry which is preliminary data.</text>
</comment>
<comment type="subcellular location">
    <subcellularLocation>
        <location evidence="1">Plastid</location>
    </subcellularLocation>
</comment>
<evidence type="ECO:0000259" key="3">
    <source>
        <dbReference type="Pfam" id="PF04755"/>
    </source>
</evidence>
<dbReference type="InterPro" id="IPR006843">
    <property type="entry name" value="PAP/fibrillin_dom"/>
</dbReference>
<keyword evidence="5" id="KW-1185">Reference proteome</keyword>
<feature type="domain" description="Plastid lipid-associated protein/fibrillin conserved" evidence="3">
    <location>
        <begin position="14"/>
        <end position="162"/>
    </location>
</feature>
<dbReference type="InterPro" id="IPR039633">
    <property type="entry name" value="PAP"/>
</dbReference>
<protein>
    <recommendedName>
        <fullName evidence="3">Plastid lipid-associated protein/fibrillin conserved domain-containing protein</fullName>
    </recommendedName>
</protein>
<dbReference type="Proteomes" id="UP001491310">
    <property type="component" value="Unassembled WGS sequence"/>
</dbReference>
<gene>
    <name evidence="4" type="ORF">WJX75_010027</name>
</gene>
<sequence length="199" mass="22131">MSVRAAVLDAQVGLEALSGGQLNYSLLPGRWRLIYTTAPDVRPLLIADRPTPFQVGNIYQQFSNVEQGDVQNIIEFSIPMVLQKGTVEVRAKYDVRSPQRIRLTFQEAGVKNISITDELELLLAPAILPRSWLNHQVLLALREAELFVPLRARLPALFQSASASLERSFGSEYLLSFLDEDTLIGSQTGSGGTFIFLRD</sequence>
<name>A0ABR2YY00_9CHLO</name>
<proteinExistence type="predicted"/>
<evidence type="ECO:0000313" key="5">
    <source>
        <dbReference type="Proteomes" id="UP001491310"/>
    </source>
</evidence>
<evidence type="ECO:0000256" key="1">
    <source>
        <dbReference type="ARBA" id="ARBA00004474"/>
    </source>
</evidence>
<dbReference type="EMBL" id="JALJOT010000004">
    <property type="protein sequence ID" value="KAK9916204.1"/>
    <property type="molecule type" value="Genomic_DNA"/>
</dbReference>
<keyword evidence="2" id="KW-0934">Plastid</keyword>
<dbReference type="Pfam" id="PF04755">
    <property type="entry name" value="PAP_fibrillin"/>
    <property type="match status" value="1"/>
</dbReference>